<keyword evidence="1" id="KW-1133">Transmembrane helix</keyword>
<name>A0A8S5V1X4_9CAUD</name>
<organism evidence="2">
    <name type="scientific">Myoviridae sp. ctJ2i1</name>
    <dbReference type="NCBI Taxonomy" id="2825079"/>
    <lineage>
        <taxon>Viruses</taxon>
        <taxon>Duplodnaviria</taxon>
        <taxon>Heunggongvirae</taxon>
        <taxon>Uroviricota</taxon>
        <taxon>Caudoviricetes</taxon>
    </lineage>
</organism>
<protein>
    <submittedName>
        <fullName evidence="2">Ellis van Creveld protein 2 like protein</fullName>
    </submittedName>
</protein>
<proteinExistence type="predicted"/>
<evidence type="ECO:0000313" key="2">
    <source>
        <dbReference type="EMBL" id="DAG00684.1"/>
    </source>
</evidence>
<accession>A0A8S5V1X4</accession>
<keyword evidence="1" id="KW-0812">Transmembrane</keyword>
<dbReference type="EMBL" id="BK016182">
    <property type="protein sequence ID" value="DAG00684.1"/>
    <property type="molecule type" value="Genomic_DNA"/>
</dbReference>
<evidence type="ECO:0000256" key="1">
    <source>
        <dbReference type="SAM" id="Phobius"/>
    </source>
</evidence>
<reference evidence="2" key="1">
    <citation type="journal article" date="2021" name="Proc. Natl. Acad. Sci. U.S.A.">
        <title>A Catalog of Tens of Thousands of Viruses from Human Metagenomes Reveals Hidden Associations with Chronic Diseases.</title>
        <authorList>
            <person name="Tisza M.J."/>
            <person name="Buck C.B."/>
        </authorList>
    </citation>
    <scope>NUCLEOTIDE SEQUENCE</scope>
    <source>
        <strain evidence="2">CtJ2i1</strain>
    </source>
</reference>
<sequence length="42" mass="4772">MNEVIIGLNKAREDCASVYKMLAFQLGFVISFIITLLILINR</sequence>
<feature type="transmembrane region" description="Helical" evidence="1">
    <location>
        <begin position="22"/>
        <end position="40"/>
    </location>
</feature>
<keyword evidence="1" id="KW-0472">Membrane</keyword>